<proteinExistence type="predicted"/>
<dbReference type="Proteomes" id="UP000700732">
    <property type="component" value="Unassembled WGS sequence"/>
</dbReference>
<accession>A0ABR6W603</accession>
<sequence>MKATALRFFSPEDNSETKKKVTPKSVTLTGYVSAAGKLVFPDKVVSQLSINPETTRFKIGVQEGKRKIKSLYIVAADDNSSDSFEMTKAAKGYTISLALILQKSGIDYASTKYTFTIKEFTYEDGVSGYELQLGDTAPKPAYTGKPRGRKPKNSEVNA</sequence>
<evidence type="ECO:0000256" key="1">
    <source>
        <dbReference type="SAM" id="MobiDB-lite"/>
    </source>
</evidence>
<name>A0ABR6W603_9BACT</name>
<evidence type="ECO:0000313" key="3">
    <source>
        <dbReference type="Proteomes" id="UP000700732"/>
    </source>
</evidence>
<gene>
    <name evidence="2" type="ORF">FH603_2497</name>
</gene>
<evidence type="ECO:0000313" key="2">
    <source>
        <dbReference type="EMBL" id="MBC3791988.1"/>
    </source>
</evidence>
<comment type="caution">
    <text evidence="2">The sequence shown here is derived from an EMBL/GenBank/DDBJ whole genome shotgun (WGS) entry which is preliminary data.</text>
</comment>
<feature type="region of interest" description="Disordered" evidence="1">
    <location>
        <begin position="130"/>
        <end position="158"/>
    </location>
</feature>
<protein>
    <submittedName>
        <fullName evidence="2">Uncharacterized protein</fullName>
    </submittedName>
</protein>
<reference evidence="2 3" key="1">
    <citation type="submission" date="2019-06" db="EMBL/GenBank/DDBJ databases">
        <title>Spirosoma utsteinense sp. nov. isolated from Antarctic ice-free soils.</title>
        <authorList>
            <person name="Tahon G."/>
        </authorList>
    </citation>
    <scope>NUCLEOTIDE SEQUENCE [LARGE SCALE GENOMIC DNA]</scope>
    <source>
        <strain evidence="2 3">LMG 31447</strain>
    </source>
</reference>
<organism evidence="2 3">
    <name type="scientific">Spirosoma utsteinense</name>
    <dbReference type="NCBI Taxonomy" id="2585773"/>
    <lineage>
        <taxon>Bacteria</taxon>
        <taxon>Pseudomonadati</taxon>
        <taxon>Bacteroidota</taxon>
        <taxon>Cytophagia</taxon>
        <taxon>Cytophagales</taxon>
        <taxon>Cytophagaceae</taxon>
        <taxon>Spirosoma</taxon>
    </lineage>
</organism>
<dbReference type="RefSeq" id="WP_186737786.1">
    <property type="nucleotide sequence ID" value="NZ_VFIA01000013.1"/>
</dbReference>
<dbReference type="EMBL" id="VFIA01000013">
    <property type="protein sequence ID" value="MBC3791988.1"/>
    <property type="molecule type" value="Genomic_DNA"/>
</dbReference>
<keyword evidence="3" id="KW-1185">Reference proteome</keyword>